<accession>A0A6J4HFU9</accession>
<reference evidence="1" key="1">
    <citation type="submission" date="2020-02" db="EMBL/GenBank/DDBJ databases">
        <authorList>
            <person name="Meier V. D."/>
        </authorList>
    </citation>
    <scope>NUCLEOTIDE SEQUENCE</scope>
    <source>
        <strain evidence="1">AVDCRST_MAG27</strain>
    </source>
</reference>
<gene>
    <name evidence="1" type="ORF">AVDCRST_MAG27-479</name>
</gene>
<sequence>MPFSSANLVALIQGSTFTLWQYRTADSRALVTAAGYFAAVAGSLRAGDLMVLQTSDSMALLPVRSGPTLGTGVTLDGAVGPINTARSVAQRFGIGQAAAAVVRTIILAPFAAGIVAGTSIPVSATVLGPVSQVVFSLRDGSGAILPPVQVVPVVGGGASASFPTPAIGTGYRIRVEDAADPALGVLSPSFNVGPDLKLILTEGDGRLLSEAGSVLRQ</sequence>
<dbReference type="AlphaFoldDB" id="A0A6J4HFU9"/>
<dbReference type="EMBL" id="CADCTD010000012">
    <property type="protein sequence ID" value="CAA9221120.1"/>
    <property type="molecule type" value="Genomic_DNA"/>
</dbReference>
<protein>
    <submittedName>
        <fullName evidence="1">Diguanylate cyclase/phosphodiesterase (GGDEF &amp; EAL domains) with PAS/PAC sensor(S)</fullName>
    </submittedName>
</protein>
<proteinExistence type="predicted"/>
<name>A0A6J4HFU9_9PROT</name>
<organism evidence="1">
    <name type="scientific">uncultured Craurococcus sp</name>
    <dbReference type="NCBI Taxonomy" id="1135998"/>
    <lineage>
        <taxon>Bacteria</taxon>
        <taxon>Pseudomonadati</taxon>
        <taxon>Pseudomonadota</taxon>
        <taxon>Alphaproteobacteria</taxon>
        <taxon>Acetobacterales</taxon>
        <taxon>Acetobacteraceae</taxon>
        <taxon>Craurococcus</taxon>
        <taxon>environmental samples</taxon>
    </lineage>
</organism>
<evidence type="ECO:0000313" key="1">
    <source>
        <dbReference type="EMBL" id="CAA9221120.1"/>
    </source>
</evidence>